<protein>
    <recommendedName>
        <fullName evidence="3">DUF4274 domain-containing protein</fullName>
    </recommendedName>
</protein>
<accession>A0ABV6YSI6</accession>
<reference evidence="1 2" key="1">
    <citation type="submission" date="2024-09" db="EMBL/GenBank/DDBJ databases">
        <title>Laminarin stimulates single cell rates of sulfate reduction while oxygen inhibits transcriptomic activity in coastal marine sediment.</title>
        <authorList>
            <person name="Lindsay M."/>
            <person name="Orcutt B."/>
            <person name="Emerson D."/>
            <person name="Stepanauskas R."/>
            <person name="D'Angelo T."/>
        </authorList>
    </citation>
    <scope>NUCLEOTIDE SEQUENCE [LARGE SCALE GENOMIC DNA]</scope>
    <source>
        <strain evidence="1">SAG AM-311-K15</strain>
    </source>
</reference>
<proteinExistence type="predicted"/>
<organism evidence="1 2">
    <name type="scientific">candidate division CSSED10-310 bacterium</name>
    <dbReference type="NCBI Taxonomy" id="2855610"/>
    <lineage>
        <taxon>Bacteria</taxon>
        <taxon>Bacteria division CSSED10-310</taxon>
    </lineage>
</organism>
<gene>
    <name evidence="1" type="ORF">ACFL27_02945</name>
</gene>
<sequence length="162" mass="18999">MKPISSYWVEKTWRKMSAMSPNKAISLGQQLENKQPYAMTYLLAYGERENMNQDEKELLLYLGMVVWQMMLTGNHNLPTVSIDQIEQMEEKNLTMIDYLSAESENNFQEAILAIFDNYNQPEVLRYVVEALEEEDDDECDIRDEMKGAFFLPLKTIIDCFDQ</sequence>
<dbReference type="EMBL" id="JBHPBY010000023">
    <property type="protein sequence ID" value="MFC1849144.1"/>
    <property type="molecule type" value="Genomic_DNA"/>
</dbReference>
<evidence type="ECO:0008006" key="3">
    <source>
        <dbReference type="Google" id="ProtNLM"/>
    </source>
</evidence>
<comment type="caution">
    <text evidence="1">The sequence shown here is derived from an EMBL/GenBank/DDBJ whole genome shotgun (WGS) entry which is preliminary data.</text>
</comment>
<name>A0ABV6YSI6_UNCC1</name>
<keyword evidence="2" id="KW-1185">Reference proteome</keyword>
<evidence type="ECO:0000313" key="2">
    <source>
        <dbReference type="Proteomes" id="UP001594351"/>
    </source>
</evidence>
<evidence type="ECO:0000313" key="1">
    <source>
        <dbReference type="EMBL" id="MFC1849144.1"/>
    </source>
</evidence>
<dbReference type="Proteomes" id="UP001594351">
    <property type="component" value="Unassembled WGS sequence"/>
</dbReference>